<feature type="transmembrane region" description="Helical" evidence="7">
    <location>
        <begin position="200"/>
        <end position="219"/>
    </location>
</feature>
<evidence type="ECO:0000256" key="2">
    <source>
        <dbReference type="ARBA" id="ARBA00010581"/>
    </source>
</evidence>
<dbReference type="PANTHER" id="PTHR11403:SF6">
    <property type="entry name" value="NITRIC OXIDE REDUCTASE SUBUNIT E"/>
    <property type="match status" value="1"/>
</dbReference>
<dbReference type="PROSITE" id="PS50253">
    <property type="entry name" value="COX3"/>
    <property type="match status" value="1"/>
</dbReference>
<dbReference type="OrthoDB" id="9810850at2"/>
<dbReference type="AlphaFoldDB" id="A0A4P2Q354"/>
<dbReference type="RefSeq" id="WP_129349117.1">
    <property type="nucleotide sequence ID" value="NZ_CP012670.1"/>
</dbReference>
<evidence type="ECO:0000256" key="4">
    <source>
        <dbReference type="ARBA" id="ARBA00022989"/>
    </source>
</evidence>
<comment type="similarity">
    <text evidence="2 6">Belongs to the cytochrome c oxidase subunit 3 family.</text>
</comment>
<reference evidence="9 10" key="1">
    <citation type="submission" date="2015-09" db="EMBL/GenBank/DDBJ databases">
        <title>Sorangium comparison.</title>
        <authorList>
            <person name="Zaburannyi N."/>
            <person name="Bunk B."/>
            <person name="Overmann J."/>
            <person name="Mueller R."/>
        </authorList>
    </citation>
    <scope>NUCLEOTIDE SEQUENCE [LARGE SCALE GENOMIC DNA]</scope>
    <source>
        <strain evidence="9 10">So ceGT47</strain>
    </source>
</reference>
<dbReference type="EMBL" id="CP012670">
    <property type="protein sequence ID" value="AUX23734.1"/>
    <property type="molecule type" value="Genomic_DNA"/>
</dbReference>
<keyword evidence="5 7" id="KW-0472">Membrane</keyword>
<feature type="domain" description="Heme-copper oxidase subunit III family profile" evidence="8">
    <location>
        <begin position="31"/>
        <end position="221"/>
    </location>
</feature>
<name>A0A4P2Q354_SORCE</name>
<dbReference type="Gene3D" id="1.20.120.80">
    <property type="entry name" value="Cytochrome c oxidase, subunit III, four-helix bundle"/>
    <property type="match status" value="1"/>
</dbReference>
<evidence type="ECO:0000256" key="3">
    <source>
        <dbReference type="ARBA" id="ARBA00022692"/>
    </source>
</evidence>
<evidence type="ECO:0000259" key="8">
    <source>
        <dbReference type="PROSITE" id="PS50253"/>
    </source>
</evidence>
<proteinExistence type="inferred from homology"/>
<feature type="transmembrane region" description="Helical" evidence="7">
    <location>
        <begin position="32"/>
        <end position="55"/>
    </location>
</feature>
<dbReference type="SUPFAM" id="SSF81452">
    <property type="entry name" value="Cytochrome c oxidase subunit III-like"/>
    <property type="match status" value="1"/>
</dbReference>
<sequence>MPESHPPAEPLAPARLAMQFEDLDKQAHAARFGMWVFLASELFLFAGLFGIYAGYRALYGAEFTAAIAHNSAPIGTANTAILLTSSLLVALSVHAVRIDEPRRAGRLLLGAAALGVAFLVLKGVEYADHFHEGIFPGAAYRFAELPTGGAKMFFTTYYLTTGLHAIHVTAGLVILLWLAFRCLRRRYGAGNETHVEIGGLYWHLVDIIWIFLWPMLYLMHR</sequence>
<evidence type="ECO:0000256" key="5">
    <source>
        <dbReference type="ARBA" id="ARBA00023136"/>
    </source>
</evidence>
<dbReference type="Pfam" id="PF00510">
    <property type="entry name" value="COX3"/>
    <property type="match status" value="1"/>
</dbReference>
<dbReference type="GO" id="GO:0019646">
    <property type="term" value="P:aerobic electron transport chain"/>
    <property type="evidence" value="ECO:0007669"/>
    <property type="project" value="InterPro"/>
</dbReference>
<dbReference type="GO" id="GO:0005886">
    <property type="term" value="C:plasma membrane"/>
    <property type="evidence" value="ECO:0007669"/>
    <property type="project" value="UniProtKB-SubCell"/>
</dbReference>
<evidence type="ECO:0000256" key="7">
    <source>
        <dbReference type="SAM" id="Phobius"/>
    </source>
</evidence>
<accession>A0A4P2Q354</accession>
<keyword evidence="4 7" id="KW-1133">Transmembrane helix</keyword>
<feature type="transmembrane region" description="Helical" evidence="7">
    <location>
        <begin position="157"/>
        <end position="180"/>
    </location>
</feature>
<dbReference type="InterPro" id="IPR013833">
    <property type="entry name" value="Cyt_c_oxidase_su3_a-hlx"/>
</dbReference>
<evidence type="ECO:0000256" key="6">
    <source>
        <dbReference type="RuleBase" id="RU003376"/>
    </source>
</evidence>
<comment type="subcellular location">
    <subcellularLocation>
        <location evidence="6">Cell membrane</location>
        <topology evidence="6">Multi-pass membrane protein</topology>
    </subcellularLocation>
    <subcellularLocation>
        <location evidence="1">Membrane</location>
        <topology evidence="1">Multi-pass membrane protein</topology>
    </subcellularLocation>
</comment>
<dbReference type="InterPro" id="IPR024791">
    <property type="entry name" value="Cyt_c/ubiquinol_Oxase_su3"/>
</dbReference>
<dbReference type="Proteomes" id="UP000295781">
    <property type="component" value="Chromosome"/>
</dbReference>
<dbReference type="InterPro" id="IPR000298">
    <property type="entry name" value="Cyt_c_oxidase-like_su3"/>
</dbReference>
<protein>
    <submittedName>
        <fullName evidence="9">Cytochrome C oxidase subunit III</fullName>
    </submittedName>
</protein>
<evidence type="ECO:0000256" key="1">
    <source>
        <dbReference type="ARBA" id="ARBA00004141"/>
    </source>
</evidence>
<dbReference type="GO" id="GO:0004129">
    <property type="term" value="F:cytochrome-c oxidase activity"/>
    <property type="evidence" value="ECO:0007669"/>
    <property type="project" value="InterPro"/>
</dbReference>
<gene>
    <name evidence="9" type="primary">ctaE</name>
    <name evidence="9" type="ORF">SOCEGT47_042640</name>
</gene>
<organism evidence="9 10">
    <name type="scientific">Sorangium cellulosum</name>
    <name type="common">Polyangium cellulosum</name>
    <dbReference type="NCBI Taxonomy" id="56"/>
    <lineage>
        <taxon>Bacteria</taxon>
        <taxon>Pseudomonadati</taxon>
        <taxon>Myxococcota</taxon>
        <taxon>Polyangia</taxon>
        <taxon>Polyangiales</taxon>
        <taxon>Polyangiaceae</taxon>
        <taxon>Sorangium</taxon>
    </lineage>
</organism>
<dbReference type="CDD" id="cd02862">
    <property type="entry name" value="NorE_like"/>
    <property type="match status" value="1"/>
</dbReference>
<feature type="transmembrane region" description="Helical" evidence="7">
    <location>
        <begin position="75"/>
        <end position="95"/>
    </location>
</feature>
<feature type="transmembrane region" description="Helical" evidence="7">
    <location>
        <begin position="107"/>
        <end position="124"/>
    </location>
</feature>
<evidence type="ECO:0000313" key="10">
    <source>
        <dbReference type="Proteomes" id="UP000295781"/>
    </source>
</evidence>
<keyword evidence="3 6" id="KW-0812">Transmembrane</keyword>
<dbReference type="PANTHER" id="PTHR11403">
    <property type="entry name" value="CYTOCHROME C OXIDASE SUBUNIT III"/>
    <property type="match status" value="1"/>
</dbReference>
<dbReference type="InterPro" id="IPR035973">
    <property type="entry name" value="Cyt_c_oxidase_su3-like_sf"/>
</dbReference>
<evidence type="ECO:0000313" key="9">
    <source>
        <dbReference type="EMBL" id="AUX23734.1"/>
    </source>
</evidence>